<feature type="region of interest" description="Disordered" evidence="1">
    <location>
        <begin position="47"/>
        <end position="170"/>
    </location>
</feature>
<organism>
    <name type="scientific">Branchiostoma floridae</name>
    <name type="common">Florida lancelet</name>
    <name type="synonym">Amphioxus</name>
    <dbReference type="NCBI Taxonomy" id="7739"/>
    <lineage>
        <taxon>Eukaryota</taxon>
        <taxon>Metazoa</taxon>
        <taxon>Chordata</taxon>
        <taxon>Cephalochordata</taxon>
        <taxon>Leptocardii</taxon>
        <taxon>Amphioxiformes</taxon>
        <taxon>Branchiostomatidae</taxon>
        <taxon>Branchiostoma</taxon>
    </lineage>
</organism>
<sequence length="170" mass="18574">MWSRLSIILIFLCGFVFAFFVTTIPGPHFLWLTFRRIPLAGSLNFGEEEGSSQPVMMPTGLDLPTEHGKARADYPLTLPAQLQSKSTQKTEIKPGNVISPSPASKSQNASDAADLPPQRRGEVGRGERGGGPGAAAPEDREVPSARRTKSRADGLCDKCDRVRPLWMDQR</sequence>
<gene>
    <name evidence="2" type="ORF">BRAFLDRAFT_123776</name>
</gene>
<accession>C3Z6E0</accession>
<evidence type="ECO:0000313" key="2">
    <source>
        <dbReference type="EMBL" id="EEN51884.1"/>
    </source>
</evidence>
<feature type="compositionally biased region" description="Basic and acidic residues" evidence="1">
    <location>
        <begin position="117"/>
        <end position="128"/>
    </location>
</feature>
<evidence type="ECO:0000256" key="1">
    <source>
        <dbReference type="SAM" id="MobiDB-lite"/>
    </source>
</evidence>
<feature type="compositionally biased region" description="Polar residues" evidence="1">
    <location>
        <begin position="80"/>
        <end position="89"/>
    </location>
</feature>
<reference evidence="2" key="1">
    <citation type="journal article" date="2008" name="Nature">
        <title>The amphioxus genome and the evolution of the chordate karyotype.</title>
        <authorList>
            <consortium name="US DOE Joint Genome Institute (JGI-PGF)"/>
            <person name="Putnam N.H."/>
            <person name="Butts T."/>
            <person name="Ferrier D.E.K."/>
            <person name="Furlong R.F."/>
            <person name="Hellsten U."/>
            <person name="Kawashima T."/>
            <person name="Robinson-Rechavi M."/>
            <person name="Shoguchi E."/>
            <person name="Terry A."/>
            <person name="Yu J.-K."/>
            <person name="Benito-Gutierrez E.L."/>
            <person name="Dubchak I."/>
            <person name="Garcia-Fernandez J."/>
            <person name="Gibson-Brown J.J."/>
            <person name="Grigoriev I.V."/>
            <person name="Horton A.C."/>
            <person name="de Jong P.J."/>
            <person name="Jurka J."/>
            <person name="Kapitonov V.V."/>
            <person name="Kohara Y."/>
            <person name="Kuroki Y."/>
            <person name="Lindquist E."/>
            <person name="Lucas S."/>
            <person name="Osoegawa K."/>
            <person name="Pennacchio L.A."/>
            <person name="Salamov A.A."/>
            <person name="Satou Y."/>
            <person name="Sauka-Spengler T."/>
            <person name="Schmutz J."/>
            <person name="Shin-I T."/>
            <person name="Toyoda A."/>
            <person name="Bronner-Fraser M."/>
            <person name="Fujiyama A."/>
            <person name="Holland L.Z."/>
            <person name="Holland P.W.H."/>
            <person name="Satoh N."/>
            <person name="Rokhsar D.S."/>
        </authorList>
    </citation>
    <scope>NUCLEOTIDE SEQUENCE [LARGE SCALE GENOMIC DNA]</scope>
    <source>
        <strain evidence="2">S238N-H82</strain>
        <tissue evidence="2">Testes</tissue>
    </source>
</reference>
<proteinExistence type="predicted"/>
<feature type="compositionally biased region" description="Basic and acidic residues" evidence="1">
    <location>
        <begin position="137"/>
        <end position="170"/>
    </location>
</feature>
<protein>
    <submittedName>
        <fullName evidence="2">Uncharacterized protein</fullName>
    </submittedName>
</protein>
<feature type="compositionally biased region" description="Polar residues" evidence="1">
    <location>
        <begin position="98"/>
        <end position="110"/>
    </location>
</feature>
<dbReference type="EMBL" id="GG666587">
    <property type="protein sequence ID" value="EEN51884.1"/>
    <property type="molecule type" value="Genomic_DNA"/>
</dbReference>
<name>C3Z6E0_BRAFL</name>
<dbReference type="InParanoid" id="C3Z6E0"/>
<dbReference type="AlphaFoldDB" id="C3Z6E0"/>